<keyword evidence="3" id="KW-0796">Tight junction</keyword>
<dbReference type="InterPro" id="IPR003599">
    <property type="entry name" value="Ig_sub"/>
</dbReference>
<dbReference type="SUPFAM" id="SSF48726">
    <property type="entry name" value="Immunoglobulin"/>
    <property type="match status" value="1"/>
</dbReference>
<feature type="region of interest" description="Disordered" evidence="11">
    <location>
        <begin position="440"/>
        <end position="650"/>
    </location>
</feature>
<accession>A0A3B3SC31</accession>
<evidence type="ECO:0000256" key="7">
    <source>
        <dbReference type="ARBA" id="ARBA00023136"/>
    </source>
</evidence>
<dbReference type="GO" id="GO:0012505">
    <property type="term" value="C:endomembrane system"/>
    <property type="evidence" value="ECO:0007669"/>
    <property type="project" value="UniProtKB-SubCell"/>
</dbReference>
<dbReference type="InterPro" id="IPR013783">
    <property type="entry name" value="Ig-like_fold"/>
</dbReference>
<keyword evidence="6 12" id="KW-1133">Transmembrane helix</keyword>
<dbReference type="GO" id="GO:0031016">
    <property type="term" value="P:pancreas development"/>
    <property type="evidence" value="ECO:0007669"/>
    <property type="project" value="TreeGrafter"/>
</dbReference>
<dbReference type="InterPro" id="IPR051874">
    <property type="entry name" value="Ig-like_domain-LISCH7"/>
</dbReference>
<feature type="compositionally biased region" description="Basic and acidic residues" evidence="11">
    <location>
        <begin position="397"/>
        <end position="415"/>
    </location>
</feature>
<keyword evidence="15" id="KW-1185">Reference proteome</keyword>
<organism evidence="14 15">
    <name type="scientific">Paramormyrops kingsleyae</name>
    <dbReference type="NCBI Taxonomy" id="1676925"/>
    <lineage>
        <taxon>Eukaryota</taxon>
        <taxon>Metazoa</taxon>
        <taxon>Chordata</taxon>
        <taxon>Craniata</taxon>
        <taxon>Vertebrata</taxon>
        <taxon>Euteleostomi</taxon>
        <taxon>Actinopterygii</taxon>
        <taxon>Neopterygii</taxon>
        <taxon>Teleostei</taxon>
        <taxon>Osteoglossocephala</taxon>
        <taxon>Osteoglossomorpha</taxon>
        <taxon>Osteoglossiformes</taxon>
        <taxon>Mormyridae</taxon>
        <taxon>Paramormyrops</taxon>
    </lineage>
</organism>
<evidence type="ECO:0000256" key="11">
    <source>
        <dbReference type="SAM" id="MobiDB-lite"/>
    </source>
</evidence>
<dbReference type="GeneTree" id="ENSGT00950000183058"/>
<dbReference type="Ensembl" id="ENSPKIT00000009087.1">
    <property type="protein sequence ID" value="ENSPKIP00000028309.1"/>
    <property type="gene ID" value="ENSPKIG00000009993.1"/>
</dbReference>
<evidence type="ECO:0000256" key="5">
    <source>
        <dbReference type="ARBA" id="ARBA00022949"/>
    </source>
</evidence>
<dbReference type="Proteomes" id="UP000261540">
    <property type="component" value="Unplaced"/>
</dbReference>
<proteinExistence type="inferred from homology"/>
<feature type="domain" description="Ig-like" evidence="13">
    <location>
        <begin position="40"/>
        <end position="149"/>
    </location>
</feature>
<feature type="compositionally biased region" description="Basic and acidic residues" evidence="11">
    <location>
        <begin position="494"/>
        <end position="504"/>
    </location>
</feature>
<name>A0A3B3SC31_9TELE</name>
<feature type="compositionally biased region" description="Polar residues" evidence="11">
    <location>
        <begin position="384"/>
        <end position="395"/>
    </location>
</feature>
<reference evidence="14" key="1">
    <citation type="submission" date="2025-08" db="UniProtKB">
        <authorList>
            <consortium name="Ensembl"/>
        </authorList>
    </citation>
    <scope>IDENTIFICATION</scope>
</reference>
<feature type="transmembrane region" description="Helical" evidence="12">
    <location>
        <begin position="6"/>
        <end position="29"/>
    </location>
</feature>
<keyword evidence="9" id="KW-0393">Immunoglobulin domain</keyword>
<evidence type="ECO:0000256" key="6">
    <source>
        <dbReference type="ARBA" id="ARBA00022989"/>
    </source>
</evidence>
<dbReference type="Gene3D" id="2.60.40.10">
    <property type="entry name" value="Immunoglobulins"/>
    <property type="match status" value="1"/>
</dbReference>
<feature type="compositionally biased region" description="Basic and acidic residues" evidence="11">
    <location>
        <begin position="518"/>
        <end position="534"/>
    </location>
</feature>
<sequence length="650" mass="73693">MTLLAMFWILLVCLSGLSVRMCGSVQVTIHDKRKYAMLFQSVVLPCQYSSASSQTPVVQWWYKSYCHDRTYDAFSFHKSLGLHASELGPTSHLDCSDSSRTVRIVASGQGHSLTLSEYYKGRDISIINKADLHIGQLRWGDSGMYYCKVVISDDLEGQNEDHVELLVLEWLFVAVVLLGGLALILLVGICWCQCCPHSCCCYVRCCCCPDTCCCPRHRECVHLTLQHVTAGGEASEHPCLLPSAVYEAGKVAKSMASASLPMHPAFYMPNVPTMVSIAPPSLIESKMAPTPSLENNMPTDFRGYRLPTNKEQDSLNVLYHVEKELAQFDPAKRSCNQSCSMSELSSLHDGEPPFRQTYRQVQKAALPPVAGSRDRLDLQDTMTSQALQPNHTFNRSRWPEDQHQARWKPASEHLQRKTFGARGRTGSLDELEEFALSYDQRRRRGASRELERDHEPEPRSRKLHHPQGEEEQLQRIEKPPDSWMERNQIPSHRKNQEQDWERRGNGHSPPPSPKKRRDIGNGDLRRSRRGREYNDAYLSSLLERKARHARAGRAEDDSGQSDTPSRGSSKKSSSCYHSQSPSNRPDEEDEDAGDEDLPPPYSERSADPAMRPFSYGRPNPGLKRPPHERRDEREKLRKVNTLLSRDSLVV</sequence>
<keyword evidence="5" id="KW-0965">Cell junction</keyword>
<evidence type="ECO:0000259" key="13">
    <source>
        <dbReference type="PROSITE" id="PS50835"/>
    </source>
</evidence>
<feature type="transmembrane region" description="Helical" evidence="12">
    <location>
        <begin position="165"/>
        <end position="189"/>
    </location>
</feature>
<evidence type="ECO:0000256" key="1">
    <source>
        <dbReference type="ARBA" id="ARBA00004435"/>
    </source>
</evidence>
<feature type="compositionally biased region" description="Acidic residues" evidence="11">
    <location>
        <begin position="586"/>
        <end position="597"/>
    </location>
</feature>
<dbReference type="AlphaFoldDB" id="A0A3B3SC31"/>
<dbReference type="PANTHER" id="PTHR15923">
    <property type="entry name" value="TRANSMEMBRANE AND IMMUNOGLOBULIN DOMAIN-CONTAINING PROTEIN"/>
    <property type="match status" value="1"/>
</dbReference>
<keyword evidence="7 12" id="KW-0472">Membrane</keyword>
<comment type="subcellular location">
    <subcellularLocation>
        <location evidence="1">Cell junction</location>
        <location evidence="1">Tight junction</location>
    </subcellularLocation>
    <subcellularLocation>
        <location evidence="10">Endomembrane system</location>
        <topology evidence="10">Single-pass type I membrane protein</topology>
    </subcellularLocation>
</comment>
<evidence type="ECO:0000256" key="2">
    <source>
        <dbReference type="ARBA" id="ARBA00009491"/>
    </source>
</evidence>
<evidence type="ECO:0000313" key="15">
    <source>
        <dbReference type="Proteomes" id="UP000261540"/>
    </source>
</evidence>
<evidence type="ECO:0000256" key="10">
    <source>
        <dbReference type="ARBA" id="ARBA00046288"/>
    </source>
</evidence>
<evidence type="ECO:0000256" key="8">
    <source>
        <dbReference type="ARBA" id="ARBA00023157"/>
    </source>
</evidence>
<protein>
    <submittedName>
        <fullName evidence="14">Immunoglobulin-like domain containing receptor 2</fullName>
    </submittedName>
</protein>
<feature type="compositionally biased region" description="Low complexity" evidence="11">
    <location>
        <begin position="561"/>
        <end position="582"/>
    </location>
</feature>
<comment type="similarity">
    <text evidence="2">Belongs to the immunoglobulin superfamily. LISCH7 family.</text>
</comment>
<evidence type="ECO:0000313" key="14">
    <source>
        <dbReference type="Ensembl" id="ENSPKIP00000028309.1"/>
    </source>
</evidence>
<dbReference type="InterPro" id="IPR008664">
    <property type="entry name" value="LISCH7"/>
</dbReference>
<dbReference type="STRING" id="1676925.ENSPKIP00000028309"/>
<dbReference type="PANTHER" id="PTHR15923:SF0">
    <property type="entry name" value="IMMUNOGLOBULIN-LIKE DOMAIN-CONTAINING RECEPTOR 2"/>
    <property type="match status" value="1"/>
</dbReference>
<evidence type="ECO:0000256" key="9">
    <source>
        <dbReference type="ARBA" id="ARBA00023319"/>
    </source>
</evidence>
<feature type="compositionally biased region" description="Basic and acidic residues" evidence="11">
    <location>
        <begin position="446"/>
        <end position="484"/>
    </location>
</feature>
<dbReference type="GO" id="GO:0005923">
    <property type="term" value="C:bicellular tight junction"/>
    <property type="evidence" value="ECO:0007669"/>
    <property type="project" value="UniProtKB-SubCell"/>
</dbReference>
<dbReference type="Pfam" id="PF05624">
    <property type="entry name" value="LSR"/>
    <property type="match status" value="1"/>
</dbReference>
<feature type="region of interest" description="Disordered" evidence="11">
    <location>
        <begin position="384"/>
        <end position="425"/>
    </location>
</feature>
<keyword evidence="8" id="KW-1015">Disulfide bond</keyword>
<evidence type="ECO:0000256" key="4">
    <source>
        <dbReference type="ARBA" id="ARBA00022692"/>
    </source>
</evidence>
<dbReference type="InterPro" id="IPR007110">
    <property type="entry name" value="Ig-like_dom"/>
</dbReference>
<feature type="compositionally biased region" description="Basic and acidic residues" evidence="11">
    <location>
        <begin position="628"/>
        <end position="637"/>
    </location>
</feature>
<reference evidence="14" key="2">
    <citation type="submission" date="2025-09" db="UniProtKB">
        <authorList>
            <consortium name="Ensembl"/>
        </authorList>
    </citation>
    <scope>IDENTIFICATION</scope>
</reference>
<evidence type="ECO:0000256" key="3">
    <source>
        <dbReference type="ARBA" id="ARBA00022427"/>
    </source>
</evidence>
<dbReference type="GO" id="GO:0016020">
    <property type="term" value="C:membrane"/>
    <property type="evidence" value="ECO:0007669"/>
    <property type="project" value="TreeGrafter"/>
</dbReference>
<dbReference type="InterPro" id="IPR036179">
    <property type="entry name" value="Ig-like_dom_sf"/>
</dbReference>
<dbReference type="PROSITE" id="PS50835">
    <property type="entry name" value="IG_LIKE"/>
    <property type="match status" value="1"/>
</dbReference>
<dbReference type="SMART" id="SM00409">
    <property type="entry name" value="IG"/>
    <property type="match status" value="1"/>
</dbReference>
<keyword evidence="4 12" id="KW-0812">Transmembrane</keyword>
<evidence type="ECO:0000256" key="12">
    <source>
        <dbReference type="SAM" id="Phobius"/>
    </source>
</evidence>